<sequence>MKISVKLLFAYVSALSMCISTLAFADHHNGKDALGLDQLAVAEHRSETNIARNDFRHPVETLEFFGLEPNMTVIEILPSTGWYTEIVAPYVKDHGKFYAAHFSPNASLSYMAPNLRNFEAKITAEPELYGKITVRHLNPPNEVAIAPPESADMALTFRNVHNWIMAGQENEFFATFYTALKPGGILGVVEHRAREDAGMDVMRTSGYVTEAYVIEVATAAGFELVANSEINANSKDLTVYPQGVWTLPPNYRMGDENRARYNTIGESDRMTLKFVKPL</sequence>
<dbReference type="InterPro" id="IPR029063">
    <property type="entry name" value="SAM-dependent_MTases_sf"/>
</dbReference>
<keyword evidence="1" id="KW-0732">Signal</keyword>
<organism evidence="2 3">
    <name type="scientific">SAR86 cluster bacterium</name>
    <dbReference type="NCBI Taxonomy" id="2030880"/>
    <lineage>
        <taxon>Bacteria</taxon>
        <taxon>Pseudomonadati</taxon>
        <taxon>Pseudomonadota</taxon>
        <taxon>Gammaproteobacteria</taxon>
        <taxon>SAR86 cluster</taxon>
    </lineage>
</organism>
<evidence type="ECO:0000313" key="3">
    <source>
        <dbReference type="Proteomes" id="UP000218327"/>
    </source>
</evidence>
<dbReference type="SUPFAM" id="SSF53335">
    <property type="entry name" value="S-adenosyl-L-methionine-dependent methyltransferases"/>
    <property type="match status" value="1"/>
</dbReference>
<feature type="chain" id="PRO_5012269353" evidence="1">
    <location>
        <begin position="26"/>
        <end position="278"/>
    </location>
</feature>
<dbReference type="GO" id="GO:0008168">
    <property type="term" value="F:methyltransferase activity"/>
    <property type="evidence" value="ECO:0007669"/>
    <property type="project" value="UniProtKB-KW"/>
</dbReference>
<evidence type="ECO:0000256" key="1">
    <source>
        <dbReference type="SAM" id="SignalP"/>
    </source>
</evidence>
<comment type="caution">
    <text evidence="2">The sequence shown here is derived from an EMBL/GenBank/DDBJ whole genome shotgun (WGS) entry which is preliminary data.</text>
</comment>
<feature type="signal peptide" evidence="1">
    <location>
        <begin position="1"/>
        <end position="25"/>
    </location>
</feature>
<accession>A0A2A5B020</accession>
<dbReference type="Gene3D" id="3.40.50.150">
    <property type="entry name" value="Vaccinia Virus protein VP39"/>
    <property type="match status" value="1"/>
</dbReference>
<proteinExistence type="predicted"/>
<gene>
    <name evidence="2" type="ORF">COA96_08585</name>
</gene>
<dbReference type="Proteomes" id="UP000218327">
    <property type="component" value="Unassembled WGS sequence"/>
</dbReference>
<dbReference type="AlphaFoldDB" id="A0A2A5B020"/>
<keyword evidence="2" id="KW-0489">Methyltransferase</keyword>
<dbReference type="PIRSF" id="PIRSF031679">
    <property type="entry name" value="Mtase_Alr7345_prd"/>
    <property type="match status" value="1"/>
</dbReference>
<evidence type="ECO:0000313" key="2">
    <source>
        <dbReference type="EMBL" id="PCJ24879.1"/>
    </source>
</evidence>
<dbReference type="InterPro" id="IPR016980">
    <property type="entry name" value="S-AdoMet-dep_MeTrfase_Alr7345"/>
</dbReference>
<protein>
    <submittedName>
        <fullName evidence="2">Methyltransferase</fullName>
    </submittedName>
</protein>
<name>A0A2A5B020_9GAMM</name>
<dbReference type="EMBL" id="NVVJ01000022">
    <property type="protein sequence ID" value="PCJ24879.1"/>
    <property type="molecule type" value="Genomic_DNA"/>
</dbReference>
<keyword evidence="2" id="KW-0808">Transferase</keyword>
<reference evidence="3" key="1">
    <citation type="submission" date="2017-08" db="EMBL/GenBank/DDBJ databases">
        <title>A dynamic microbial community with high functional redundancy inhabits the cold, oxic subseafloor aquifer.</title>
        <authorList>
            <person name="Tully B.J."/>
            <person name="Wheat C.G."/>
            <person name="Glazer B.T."/>
            <person name="Huber J.A."/>
        </authorList>
    </citation>
    <scope>NUCLEOTIDE SEQUENCE [LARGE SCALE GENOMIC DNA]</scope>
</reference>
<dbReference type="GO" id="GO:0032259">
    <property type="term" value="P:methylation"/>
    <property type="evidence" value="ECO:0007669"/>
    <property type="project" value="UniProtKB-KW"/>
</dbReference>